<dbReference type="EMBL" id="MU155134">
    <property type="protein sequence ID" value="KAF9485704.1"/>
    <property type="molecule type" value="Genomic_DNA"/>
</dbReference>
<sequence>MADSLQAIKLPIPPFPQLLLSNVPPSDVEASALRVTLDNARKEYQRILSEQRDEIFSAPISLLFGPQYRLERLEGFITQHERIFAPIRRVPQEILQEIFLQFANDLDDALLSLPSDPRWKLAQVCWIWRTSALSLSTLWSRVQVNLPSSYPLEKSGQLNILTELIVRSRRAPLDVSTLEWTSSSFDRYSDPFLALLRNHCERWRSLSMSRIDAHSLDVFKICKGRINLLQELALNIDTSSLEDSTLDIFEVAPFLRTVSITGPACRREFLLPFSSLTHYETSSPSISLTAITQLHTLAIVTSHPQSLRQIFRGTPRSARPSSVVFPKLTRLILRADFALDFQDQDALRLIRLPSVKEAYIISKTPTLCLDLTFVISHTVTQCHLTMLDLQTLYTGAGDLPGLLQVTPALVELQAGVFYPSDIVALTPTLNEEVLVPLLQKCSLVIDANSLDDEMCNAIARFASARCESLAGGGMPSWQRLTTVQIHDSYYFPTLQVADRRRARRTLLQQADFEVWRHEVPPAELHELEYFQKVLLEIIPYGYSQEEVDMDLQYRIRKLLRKVDQYQVQDHRALIKSDLYSSLISLFNISSWAQQIPGSTAENAEMIVRKWAQSLVAILPNLCWTVIGNPFFQSEFSAYLTYITHDHPIRSCSDADTIAFIMSRKEDRGEDLGFSNRSHLS</sequence>
<dbReference type="AlphaFoldDB" id="A0A9P5ZDH8"/>
<proteinExistence type="predicted"/>
<organism evidence="1 2">
    <name type="scientific">Pholiota conissans</name>
    <dbReference type="NCBI Taxonomy" id="109636"/>
    <lineage>
        <taxon>Eukaryota</taxon>
        <taxon>Fungi</taxon>
        <taxon>Dikarya</taxon>
        <taxon>Basidiomycota</taxon>
        <taxon>Agaricomycotina</taxon>
        <taxon>Agaricomycetes</taxon>
        <taxon>Agaricomycetidae</taxon>
        <taxon>Agaricales</taxon>
        <taxon>Agaricineae</taxon>
        <taxon>Strophariaceae</taxon>
        <taxon>Pholiota</taxon>
    </lineage>
</organism>
<gene>
    <name evidence="1" type="ORF">BDN70DRAFT_871029</name>
</gene>
<evidence type="ECO:0000313" key="2">
    <source>
        <dbReference type="Proteomes" id="UP000807469"/>
    </source>
</evidence>
<accession>A0A9P5ZDH8</accession>
<comment type="caution">
    <text evidence="1">The sequence shown here is derived from an EMBL/GenBank/DDBJ whole genome shotgun (WGS) entry which is preliminary data.</text>
</comment>
<evidence type="ECO:0000313" key="1">
    <source>
        <dbReference type="EMBL" id="KAF9485704.1"/>
    </source>
</evidence>
<name>A0A9P5ZDH8_9AGAR</name>
<dbReference type="OrthoDB" id="2874983at2759"/>
<evidence type="ECO:0008006" key="3">
    <source>
        <dbReference type="Google" id="ProtNLM"/>
    </source>
</evidence>
<keyword evidence="2" id="KW-1185">Reference proteome</keyword>
<reference evidence="1" key="1">
    <citation type="submission" date="2020-11" db="EMBL/GenBank/DDBJ databases">
        <authorList>
            <consortium name="DOE Joint Genome Institute"/>
            <person name="Ahrendt S."/>
            <person name="Riley R."/>
            <person name="Andreopoulos W."/>
            <person name="Labutti K."/>
            <person name="Pangilinan J."/>
            <person name="Ruiz-Duenas F.J."/>
            <person name="Barrasa J.M."/>
            <person name="Sanchez-Garcia M."/>
            <person name="Camarero S."/>
            <person name="Miyauchi S."/>
            <person name="Serrano A."/>
            <person name="Linde D."/>
            <person name="Babiker R."/>
            <person name="Drula E."/>
            <person name="Ayuso-Fernandez I."/>
            <person name="Pacheco R."/>
            <person name="Padilla G."/>
            <person name="Ferreira P."/>
            <person name="Barriuso J."/>
            <person name="Kellner H."/>
            <person name="Castanera R."/>
            <person name="Alfaro M."/>
            <person name="Ramirez L."/>
            <person name="Pisabarro A.G."/>
            <person name="Kuo A."/>
            <person name="Tritt A."/>
            <person name="Lipzen A."/>
            <person name="He G."/>
            <person name="Yan M."/>
            <person name="Ng V."/>
            <person name="Cullen D."/>
            <person name="Martin F."/>
            <person name="Rosso M.-N."/>
            <person name="Henrissat B."/>
            <person name="Hibbett D."/>
            <person name="Martinez A.T."/>
            <person name="Grigoriev I.V."/>
        </authorList>
    </citation>
    <scope>NUCLEOTIDE SEQUENCE</scope>
    <source>
        <strain evidence="1">CIRM-BRFM 674</strain>
    </source>
</reference>
<dbReference type="Proteomes" id="UP000807469">
    <property type="component" value="Unassembled WGS sequence"/>
</dbReference>
<protein>
    <recommendedName>
        <fullName evidence="3">F-box domain-containing protein</fullName>
    </recommendedName>
</protein>